<evidence type="ECO:0000256" key="7">
    <source>
        <dbReference type="ARBA" id="ARBA00022989"/>
    </source>
</evidence>
<protein>
    <submittedName>
        <fullName evidence="12">Xenobiotic-transporting ATPase</fullName>
        <ecNumber evidence="12">3.6.3.44</ecNumber>
    </submittedName>
</protein>
<dbReference type="PROSITE" id="PS00211">
    <property type="entry name" value="ABC_TRANSPORTER_1"/>
    <property type="match status" value="1"/>
</dbReference>
<dbReference type="Gene3D" id="1.20.1560.10">
    <property type="entry name" value="ABC transporter type 1, transmembrane domain"/>
    <property type="match status" value="1"/>
</dbReference>
<keyword evidence="7 9" id="KW-1133">Transmembrane helix</keyword>
<evidence type="ECO:0000256" key="1">
    <source>
        <dbReference type="ARBA" id="ARBA00004651"/>
    </source>
</evidence>
<organism evidence="12 13">
    <name type="scientific">Legionella fallonii LLAP-10</name>
    <dbReference type="NCBI Taxonomy" id="1212491"/>
    <lineage>
        <taxon>Bacteria</taxon>
        <taxon>Pseudomonadati</taxon>
        <taxon>Pseudomonadota</taxon>
        <taxon>Gammaproteobacteria</taxon>
        <taxon>Legionellales</taxon>
        <taxon>Legionellaceae</taxon>
        <taxon>Legionella</taxon>
    </lineage>
</organism>
<dbReference type="Gene3D" id="3.40.50.300">
    <property type="entry name" value="P-loop containing nucleotide triphosphate hydrolases"/>
    <property type="match status" value="1"/>
</dbReference>
<dbReference type="AlphaFoldDB" id="A0A098G2P5"/>
<evidence type="ECO:0000256" key="3">
    <source>
        <dbReference type="ARBA" id="ARBA00022475"/>
    </source>
</evidence>
<dbReference type="EMBL" id="LN614827">
    <property type="protein sequence ID" value="CEG55760.1"/>
    <property type="molecule type" value="Genomic_DNA"/>
</dbReference>
<feature type="transmembrane region" description="Helical" evidence="9">
    <location>
        <begin position="174"/>
        <end position="195"/>
    </location>
</feature>
<dbReference type="InterPro" id="IPR036640">
    <property type="entry name" value="ABC1_TM_sf"/>
</dbReference>
<keyword evidence="12" id="KW-0378">Hydrolase</keyword>
<keyword evidence="13" id="KW-1185">Reference proteome</keyword>
<dbReference type="InterPro" id="IPR017871">
    <property type="entry name" value="ABC_transporter-like_CS"/>
</dbReference>
<dbReference type="InterPro" id="IPR003593">
    <property type="entry name" value="AAA+_ATPase"/>
</dbReference>
<dbReference type="GO" id="GO:0016887">
    <property type="term" value="F:ATP hydrolysis activity"/>
    <property type="evidence" value="ECO:0007669"/>
    <property type="project" value="InterPro"/>
</dbReference>
<dbReference type="PROSITE" id="PS50929">
    <property type="entry name" value="ABC_TM1F"/>
    <property type="match status" value="1"/>
</dbReference>
<keyword evidence="3" id="KW-1003">Cell membrane</keyword>
<feature type="transmembrane region" description="Helical" evidence="9">
    <location>
        <begin position="149"/>
        <end position="168"/>
    </location>
</feature>
<feature type="transmembrane region" description="Helical" evidence="9">
    <location>
        <begin position="254"/>
        <end position="274"/>
    </location>
</feature>
<dbReference type="Proteomes" id="UP000032430">
    <property type="component" value="Chromosome I"/>
</dbReference>
<dbReference type="InterPro" id="IPR027417">
    <property type="entry name" value="P-loop_NTPase"/>
</dbReference>
<dbReference type="SUPFAM" id="SSF52540">
    <property type="entry name" value="P-loop containing nucleoside triphosphate hydrolases"/>
    <property type="match status" value="1"/>
</dbReference>
<evidence type="ECO:0000256" key="2">
    <source>
        <dbReference type="ARBA" id="ARBA00022448"/>
    </source>
</evidence>
<sequence>MAKETDSLSIRAEEQVISLKKLLYSFWLENKFLCCCMMLLFLLTALISMFRPVIAGSVFHGYQIKQVRLITDSVYALLVCNGFIIILSAVRALIYMRCEIKVLLQLQKAAMKKVLQLPLDFFDRYTTGDLVHRVLWVTSLSQLLQVNQLGVVFSFLSLLVSFSLMFYFNWQLTLVVFLLVALFTLFAVLSSLRLLPYLEEHATDVGRAYGFLYQVINGITRIKLFSRQSNVASLWNAMYVSSRHRLQSTYSKGVLGYAFFNSIPLLLLLIVFAVSLLQRESISSPYFVVFFCGLCLLMTNIVTFYLNAGGLIDALIAYRRIQPILDFPIETTSTNSIGTDEFIEHISMRDLYFSYPNSKISVLKGVNCQISQGQHVAFVGLSGSGKSTLIKLLLGFYFPQQGQVAINGKPLQELDLPRLRSNIGVALQDGQLMNGSILENIIGHSAATEEEAWQMLAELGMHQFIHALPMGIHTVVAQHMNLLSGGQKQMLLIARALVGKPQLLILDEATNSLDEVVQEMVIKRINQLAITRITIAHRLSTVKDVDKIFVLHQGVIAEAGSYQQLLKQEGFFAQLATS</sequence>
<evidence type="ECO:0000256" key="6">
    <source>
        <dbReference type="ARBA" id="ARBA00022840"/>
    </source>
</evidence>
<dbReference type="InterPro" id="IPR003439">
    <property type="entry name" value="ABC_transporter-like_ATP-bd"/>
</dbReference>
<dbReference type="PANTHER" id="PTHR24221:SF654">
    <property type="entry name" value="ATP-BINDING CASSETTE SUB-FAMILY B MEMBER 6"/>
    <property type="match status" value="1"/>
</dbReference>
<dbReference type="KEGG" id="lfa:LFA_0287"/>
<dbReference type="GO" id="GO:0034040">
    <property type="term" value="F:ATPase-coupled lipid transmembrane transporter activity"/>
    <property type="evidence" value="ECO:0007669"/>
    <property type="project" value="TreeGrafter"/>
</dbReference>
<dbReference type="PANTHER" id="PTHR24221">
    <property type="entry name" value="ATP-BINDING CASSETTE SUB-FAMILY B"/>
    <property type="match status" value="1"/>
</dbReference>
<dbReference type="SUPFAM" id="SSF90123">
    <property type="entry name" value="ABC transporter transmembrane region"/>
    <property type="match status" value="1"/>
</dbReference>
<dbReference type="Pfam" id="PF00664">
    <property type="entry name" value="ABC_membrane"/>
    <property type="match status" value="1"/>
</dbReference>
<dbReference type="SMART" id="SM00382">
    <property type="entry name" value="AAA"/>
    <property type="match status" value="1"/>
</dbReference>
<evidence type="ECO:0000256" key="8">
    <source>
        <dbReference type="ARBA" id="ARBA00023136"/>
    </source>
</evidence>
<evidence type="ECO:0000313" key="12">
    <source>
        <dbReference type="EMBL" id="CEG55760.1"/>
    </source>
</evidence>
<feature type="transmembrane region" description="Helical" evidence="9">
    <location>
        <begin position="74"/>
        <end position="94"/>
    </location>
</feature>
<keyword evidence="5" id="KW-0547">Nucleotide-binding</keyword>
<dbReference type="STRING" id="1212491.LFA_0287"/>
<proteinExistence type="predicted"/>
<dbReference type="CDD" id="cd07346">
    <property type="entry name" value="ABC_6TM_exporters"/>
    <property type="match status" value="1"/>
</dbReference>
<dbReference type="FunFam" id="3.40.50.300:FF:000299">
    <property type="entry name" value="ABC transporter ATP-binding protein/permease"/>
    <property type="match status" value="1"/>
</dbReference>
<name>A0A098G2P5_9GAMM</name>
<evidence type="ECO:0000259" key="10">
    <source>
        <dbReference type="PROSITE" id="PS50893"/>
    </source>
</evidence>
<dbReference type="EC" id="3.6.3.44" evidence="12"/>
<comment type="subcellular location">
    <subcellularLocation>
        <location evidence="1">Cell membrane</location>
        <topology evidence="1">Multi-pass membrane protein</topology>
    </subcellularLocation>
</comment>
<keyword evidence="4 9" id="KW-0812">Transmembrane</keyword>
<keyword evidence="6" id="KW-0067">ATP-binding</keyword>
<accession>A0A098G2P5</accession>
<dbReference type="GO" id="GO:0005524">
    <property type="term" value="F:ATP binding"/>
    <property type="evidence" value="ECO:0007669"/>
    <property type="project" value="UniProtKB-KW"/>
</dbReference>
<keyword evidence="2" id="KW-0813">Transport</keyword>
<dbReference type="Pfam" id="PF00005">
    <property type="entry name" value="ABC_tran"/>
    <property type="match status" value="1"/>
</dbReference>
<evidence type="ECO:0000256" key="4">
    <source>
        <dbReference type="ARBA" id="ARBA00022692"/>
    </source>
</evidence>
<dbReference type="HOGENOM" id="CLU_000604_84_3_6"/>
<feature type="transmembrane region" description="Helical" evidence="9">
    <location>
        <begin position="286"/>
        <end position="306"/>
    </location>
</feature>
<evidence type="ECO:0000313" key="13">
    <source>
        <dbReference type="Proteomes" id="UP000032430"/>
    </source>
</evidence>
<dbReference type="InterPro" id="IPR039421">
    <property type="entry name" value="Type_1_exporter"/>
</dbReference>
<reference evidence="13" key="1">
    <citation type="submission" date="2014-09" db="EMBL/GenBank/DDBJ databases">
        <authorList>
            <person name="Gomez-Valero L."/>
        </authorList>
    </citation>
    <scope>NUCLEOTIDE SEQUENCE [LARGE SCALE GENOMIC DNA]</scope>
    <source>
        <strain evidence="13">ATCC700992</strain>
    </source>
</reference>
<feature type="domain" description="ABC transporter" evidence="10">
    <location>
        <begin position="346"/>
        <end position="578"/>
    </location>
</feature>
<dbReference type="GO" id="GO:0140359">
    <property type="term" value="F:ABC-type transporter activity"/>
    <property type="evidence" value="ECO:0007669"/>
    <property type="project" value="InterPro"/>
</dbReference>
<dbReference type="InterPro" id="IPR011527">
    <property type="entry name" value="ABC1_TM_dom"/>
</dbReference>
<feature type="domain" description="ABC transmembrane type-1" evidence="11">
    <location>
        <begin position="37"/>
        <end position="291"/>
    </location>
</feature>
<evidence type="ECO:0000256" key="9">
    <source>
        <dbReference type="SAM" id="Phobius"/>
    </source>
</evidence>
<evidence type="ECO:0000259" key="11">
    <source>
        <dbReference type="PROSITE" id="PS50929"/>
    </source>
</evidence>
<gene>
    <name evidence="12" type="ORF">LFA_0287</name>
</gene>
<evidence type="ECO:0000256" key="5">
    <source>
        <dbReference type="ARBA" id="ARBA00022741"/>
    </source>
</evidence>
<feature type="transmembrane region" description="Helical" evidence="9">
    <location>
        <begin position="32"/>
        <end position="54"/>
    </location>
</feature>
<dbReference type="PROSITE" id="PS50893">
    <property type="entry name" value="ABC_TRANSPORTER_2"/>
    <property type="match status" value="1"/>
</dbReference>
<keyword evidence="8 9" id="KW-0472">Membrane</keyword>
<dbReference type="GO" id="GO:0005886">
    <property type="term" value="C:plasma membrane"/>
    <property type="evidence" value="ECO:0007669"/>
    <property type="project" value="UniProtKB-SubCell"/>
</dbReference>